<evidence type="ECO:0000313" key="3">
    <source>
        <dbReference type="Proteomes" id="UP000595437"/>
    </source>
</evidence>
<accession>A0A7T8JYH7</accession>
<keyword evidence="1" id="KW-1133">Transmembrane helix</keyword>
<keyword evidence="1" id="KW-0472">Membrane</keyword>
<keyword evidence="3" id="KW-1185">Reference proteome</keyword>
<proteinExistence type="predicted"/>
<organism evidence="2 3">
    <name type="scientific">Caligus rogercresseyi</name>
    <name type="common">Sea louse</name>
    <dbReference type="NCBI Taxonomy" id="217165"/>
    <lineage>
        <taxon>Eukaryota</taxon>
        <taxon>Metazoa</taxon>
        <taxon>Ecdysozoa</taxon>
        <taxon>Arthropoda</taxon>
        <taxon>Crustacea</taxon>
        <taxon>Multicrustacea</taxon>
        <taxon>Hexanauplia</taxon>
        <taxon>Copepoda</taxon>
        <taxon>Siphonostomatoida</taxon>
        <taxon>Caligidae</taxon>
        <taxon>Caligus</taxon>
    </lineage>
</organism>
<name>A0A7T8JYH7_CALRO</name>
<evidence type="ECO:0000313" key="2">
    <source>
        <dbReference type="EMBL" id="QQP38485.1"/>
    </source>
</evidence>
<evidence type="ECO:0000256" key="1">
    <source>
        <dbReference type="SAM" id="Phobius"/>
    </source>
</evidence>
<dbReference type="AlphaFoldDB" id="A0A7T8JYH7"/>
<keyword evidence="1" id="KW-0812">Transmembrane</keyword>
<sequence length="131" mass="14952">ANQHFQKRWPYFDHSPLHSPLPTLAFRIHASLMTRAGLLACSDERFREPCTTIGHEPKENIVQAFHVLFGIARKRLHERLTFDGRLYITLVFGFLGILLISLTFIASLALAVFNFNALSDVSHTMHPLLLK</sequence>
<reference evidence="3" key="1">
    <citation type="submission" date="2021-01" db="EMBL/GenBank/DDBJ databases">
        <title>Caligus Genome Assembly.</title>
        <authorList>
            <person name="Gallardo-Escarate C."/>
        </authorList>
    </citation>
    <scope>NUCLEOTIDE SEQUENCE [LARGE SCALE GENOMIC DNA]</scope>
</reference>
<feature type="transmembrane region" description="Helical" evidence="1">
    <location>
        <begin position="86"/>
        <end position="113"/>
    </location>
</feature>
<gene>
    <name evidence="2" type="ORF">FKW44_019065</name>
</gene>
<dbReference type="EMBL" id="CP045902">
    <property type="protein sequence ID" value="QQP38485.1"/>
    <property type="molecule type" value="Genomic_DNA"/>
</dbReference>
<protein>
    <submittedName>
        <fullName evidence="2">Uncharacterized protein</fullName>
    </submittedName>
</protein>
<feature type="non-terminal residue" evidence="2">
    <location>
        <position position="131"/>
    </location>
</feature>
<dbReference type="Proteomes" id="UP000595437">
    <property type="component" value="Chromosome 13"/>
</dbReference>